<dbReference type="PANTHER" id="PTHR43394:SF1">
    <property type="entry name" value="ATP-BINDING CASSETTE SUB-FAMILY B MEMBER 10, MITOCHONDRIAL"/>
    <property type="match status" value="1"/>
</dbReference>
<keyword evidence="5 11" id="KW-0812">Transmembrane</keyword>
<evidence type="ECO:0000256" key="3">
    <source>
        <dbReference type="ARBA" id="ARBA00022475"/>
    </source>
</evidence>
<dbReference type="SUPFAM" id="SSF52540">
    <property type="entry name" value="P-loop containing nucleoside triphosphate hydrolases"/>
    <property type="match status" value="1"/>
</dbReference>
<evidence type="ECO:0000256" key="8">
    <source>
        <dbReference type="ARBA" id="ARBA00022989"/>
    </source>
</evidence>
<evidence type="ECO:0000256" key="4">
    <source>
        <dbReference type="ARBA" id="ARBA00022519"/>
    </source>
</evidence>
<dbReference type="Gene3D" id="1.20.1560.10">
    <property type="entry name" value="ABC transporter type 1, transmembrane domain"/>
    <property type="match status" value="1"/>
</dbReference>
<feature type="transmembrane region" description="Helical" evidence="11">
    <location>
        <begin position="72"/>
        <end position="92"/>
    </location>
</feature>
<evidence type="ECO:0000256" key="6">
    <source>
        <dbReference type="ARBA" id="ARBA00022741"/>
    </source>
</evidence>
<evidence type="ECO:0000256" key="10">
    <source>
        <dbReference type="ARBA" id="ARBA00023455"/>
    </source>
</evidence>
<reference evidence="14 15" key="1">
    <citation type="submission" date="2016-11" db="EMBL/GenBank/DDBJ databases">
        <authorList>
            <person name="Jaros S."/>
            <person name="Januszkiewicz K."/>
            <person name="Wedrychowicz H."/>
        </authorList>
    </citation>
    <scope>NUCLEOTIDE SEQUENCE [LARGE SCALE GENOMIC DNA]</scope>
    <source>
        <strain evidence="14 15">OK807</strain>
    </source>
</reference>
<evidence type="ECO:0000256" key="1">
    <source>
        <dbReference type="ARBA" id="ARBA00004429"/>
    </source>
</evidence>
<evidence type="ECO:0000256" key="11">
    <source>
        <dbReference type="SAM" id="Phobius"/>
    </source>
</evidence>
<feature type="domain" description="ABC transmembrane type-1" evidence="13">
    <location>
        <begin position="34"/>
        <end position="313"/>
    </location>
</feature>
<dbReference type="FunFam" id="3.40.50.300:FF:000221">
    <property type="entry name" value="Multidrug ABC transporter ATP-binding protein"/>
    <property type="match status" value="1"/>
</dbReference>
<dbReference type="Proteomes" id="UP000181909">
    <property type="component" value="Unassembled WGS sequence"/>
</dbReference>
<proteinExistence type="inferred from homology"/>
<dbReference type="Pfam" id="PF00664">
    <property type="entry name" value="ABC_membrane"/>
    <property type="match status" value="1"/>
</dbReference>
<dbReference type="PROSITE" id="PS00211">
    <property type="entry name" value="ABC_TRANSPORTER_1"/>
    <property type="match status" value="1"/>
</dbReference>
<keyword evidence="7" id="KW-0067">ATP-binding</keyword>
<dbReference type="AlphaFoldDB" id="A0A1K1ZUE7"/>
<dbReference type="PANTHER" id="PTHR43394">
    <property type="entry name" value="ATP-DEPENDENT PERMEASE MDL1, MITOCHONDRIAL"/>
    <property type="match status" value="1"/>
</dbReference>
<dbReference type="InterPro" id="IPR003439">
    <property type="entry name" value="ABC_transporter-like_ATP-bd"/>
</dbReference>
<keyword evidence="4" id="KW-0997">Cell inner membrane</keyword>
<feature type="transmembrane region" description="Helical" evidence="11">
    <location>
        <begin position="290"/>
        <end position="318"/>
    </location>
</feature>
<dbReference type="GO" id="GO:0005524">
    <property type="term" value="F:ATP binding"/>
    <property type="evidence" value="ECO:0007669"/>
    <property type="project" value="UniProtKB-KW"/>
</dbReference>
<dbReference type="SUPFAM" id="SSF90123">
    <property type="entry name" value="ABC transporter transmembrane region"/>
    <property type="match status" value="1"/>
</dbReference>
<evidence type="ECO:0000256" key="7">
    <source>
        <dbReference type="ARBA" id="ARBA00022840"/>
    </source>
</evidence>
<keyword evidence="2" id="KW-0813">Transport</keyword>
<comment type="similarity">
    <text evidence="10">Belongs to the ABC transporter superfamily. Siderophore-Fe(3+) uptake transporter (SIUT) (TC 3.A.1.21) family.</text>
</comment>
<evidence type="ECO:0000259" key="13">
    <source>
        <dbReference type="PROSITE" id="PS50929"/>
    </source>
</evidence>
<dbReference type="Gene3D" id="3.40.50.300">
    <property type="entry name" value="P-loop containing nucleotide triphosphate hydrolases"/>
    <property type="match status" value="1"/>
</dbReference>
<dbReference type="PROSITE" id="PS50893">
    <property type="entry name" value="ABC_TRANSPORTER_2"/>
    <property type="match status" value="1"/>
</dbReference>
<dbReference type="EMBL" id="FPJO01000006">
    <property type="protein sequence ID" value="SFX77284.1"/>
    <property type="molecule type" value="Genomic_DNA"/>
</dbReference>
<evidence type="ECO:0000256" key="2">
    <source>
        <dbReference type="ARBA" id="ARBA00022448"/>
    </source>
</evidence>
<dbReference type="InterPro" id="IPR027417">
    <property type="entry name" value="P-loop_NTPase"/>
</dbReference>
<dbReference type="InterPro" id="IPR003593">
    <property type="entry name" value="AAA+_ATPase"/>
</dbReference>
<evidence type="ECO:0000256" key="5">
    <source>
        <dbReference type="ARBA" id="ARBA00022692"/>
    </source>
</evidence>
<dbReference type="InterPro" id="IPR036640">
    <property type="entry name" value="ABC1_TM_sf"/>
</dbReference>
<dbReference type="GO" id="GO:0005886">
    <property type="term" value="C:plasma membrane"/>
    <property type="evidence" value="ECO:0007669"/>
    <property type="project" value="UniProtKB-SubCell"/>
</dbReference>
<name>A0A1K1ZUE7_STRAR</name>
<dbReference type="CDD" id="cd18551">
    <property type="entry name" value="ABC_6TM_LmrA_like"/>
    <property type="match status" value="1"/>
</dbReference>
<comment type="subcellular location">
    <subcellularLocation>
        <location evidence="1">Cell inner membrane</location>
        <topology evidence="1">Multi-pass membrane protein</topology>
    </subcellularLocation>
</comment>
<keyword evidence="3" id="KW-1003">Cell membrane</keyword>
<dbReference type="PROSITE" id="PS50929">
    <property type="entry name" value="ABC_TM1F"/>
    <property type="match status" value="1"/>
</dbReference>
<feature type="transmembrane region" description="Helical" evidence="11">
    <location>
        <begin position="149"/>
        <end position="166"/>
    </location>
</feature>
<dbReference type="GO" id="GO:0015421">
    <property type="term" value="F:ABC-type oligopeptide transporter activity"/>
    <property type="evidence" value="ECO:0007669"/>
    <property type="project" value="TreeGrafter"/>
</dbReference>
<evidence type="ECO:0000256" key="9">
    <source>
        <dbReference type="ARBA" id="ARBA00023136"/>
    </source>
</evidence>
<dbReference type="InterPro" id="IPR011527">
    <property type="entry name" value="ABC1_TM_dom"/>
</dbReference>
<dbReference type="SMART" id="SM00382">
    <property type="entry name" value="AAA"/>
    <property type="match status" value="1"/>
</dbReference>
<evidence type="ECO:0000259" key="12">
    <source>
        <dbReference type="PROSITE" id="PS50893"/>
    </source>
</evidence>
<feature type="transmembrane region" description="Helical" evidence="11">
    <location>
        <begin position="247"/>
        <end position="270"/>
    </location>
</feature>
<accession>A0A1K1ZUE7</accession>
<dbReference type="Pfam" id="PF00005">
    <property type="entry name" value="ABC_tran"/>
    <property type="match status" value="1"/>
</dbReference>
<keyword evidence="9 11" id="KW-0472">Membrane</keyword>
<keyword evidence="8 11" id="KW-1133">Transmembrane helix</keyword>
<organism evidence="14 15">
    <name type="scientific">Streptomyces atratus</name>
    <dbReference type="NCBI Taxonomy" id="1893"/>
    <lineage>
        <taxon>Bacteria</taxon>
        <taxon>Bacillati</taxon>
        <taxon>Actinomycetota</taxon>
        <taxon>Actinomycetes</taxon>
        <taxon>Kitasatosporales</taxon>
        <taxon>Streptomycetaceae</taxon>
        <taxon>Streptomyces</taxon>
    </lineage>
</organism>
<dbReference type="InterPro" id="IPR039421">
    <property type="entry name" value="Type_1_exporter"/>
</dbReference>
<evidence type="ECO:0000313" key="15">
    <source>
        <dbReference type="Proteomes" id="UP000181909"/>
    </source>
</evidence>
<evidence type="ECO:0000313" key="14">
    <source>
        <dbReference type="EMBL" id="SFX77284.1"/>
    </source>
</evidence>
<dbReference type="STRING" id="1893.SAMN02787144_100688"/>
<feature type="domain" description="ABC transporter" evidence="12">
    <location>
        <begin position="350"/>
        <end position="587"/>
    </location>
</feature>
<feature type="transmembrane region" description="Helical" evidence="11">
    <location>
        <begin position="172"/>
        <end position="192"/>
    </location>
</feature>
<feature type="transmembrane region" description="Helical" evidence="11">
    <location>
        <begin position="33"/>
        <end position="52"/>
    </location>
</feature>
<dbReference type="InterPro" id="IPR017871">
    <property type="entry name" value="ABC_transporter-like_CS"/>
</dbReference>
<keyword evidence="6" id="KW-0547">Nucleotide-binding</keyword>
<protein>
    <submittedName>
        <fullName evidence="14">ABC-type multidrug transport system, ATPase and permease component</fullName>
    </submittedName>
</protein>
<dbReference type="GO" id="GO:0016887">
    <property type="term" value="F:ATP hydrolysis activity"/>
    <property type="evidence" value="ECO:0007669"/>
    <property type="project" value="InterPro"/>
</dbReference>
<sequence length="607" mass="64379">MTASEAGPEKASVLEAAAWREIVRYLTPHRKPMVLATVLTLCGALIGLSQPLMTKWIIGALGRGGALTGPLLLLTAALVGGAVLNAVGYYLLGRVAETVVLTSRREMVSRILRMRIGETHRIRPGDLMSRVASDTTLLRQAAGQTLVDALKGVLMLVAIVVLMGLLDLFLLTLTLAVLLAAAVLIGCVVPLFRRYSTKVQEAIGDLTAVLERMLGGFRTVKASGAERQEAEKLDAATFQAWSFGLRLARLGGVVSAGALLAVHLSFLVVLGVGGGRVASGAIPVGTLIAFLLYLFALIEPVAGLIAAASTFGTAVAAVRRIREVRELDVEPVLGEAVVSPGEAVRTPVGLAFRGVRFRYPGPDTPRVLHGVDLDIPPRGMTAVVGPSGAGKSTLFSLIERFYDPVGGSVLVDGTDVRDWPLEELRAAIGYVEQDAPVLAGTLRENLLLGIYREVPDEEIHAVLARTRLSAVVDRLPAGVDTPVGHRGSTLSGGERQRIAIARALLRRPRLLLLDEATSQLDAVNEASLRDVVLEVAREFTVLVVAHRLSTVTRADRIVVMEAGRVRAAGSHEELVRKDMLYQELAATQLLVPDAPEGAPGAGAATAR</sequence>
<gene>
    <name evidence="14" type="ORF">SAMN02787144_100688</name>
</gene>